<keyword evidence="3" id="KW-1185">Reference proteome</keyword>
<dbReference type="Pfam" id="PF12730">
    <property type="entry name" value="ABC2_membrane_4"/>
    <property type="match status" value="1"/>
</dbReference>
<feature type="transmembrane region" description="Helical" evidence="1">
    <location>
        <begin position="24"/>
        <end position="42"/>
    </location>
</feature>
<dbReference type="PANTHER" id="PTHR37305">
    <property type="entry name" value="INTEGRAL MEMBRANE PROTEIN-RELATED"/>
    <property type="match status" value="1"/>
</dbReference>
<dbReference type="RefSeq" id="WP_379316134.1">
    <property type="nucleotide sequence ID" value="NZ_JBHTLM010000001.1"/>
</dbReference>
<sequence>MEKLSNFLMLVQNENMKIYRRVRTWIMVALLIFLSIVFGSLFSLGDDSSSLSAWDAVDQLSFLYYLVSIFSAVIAADIVAGEFTWGTIKLLLIRPWTRTKVLTSKLLAVLIFTLFMTVVFFASTVVVSFLIFPNVPSDLFPQGSSPLSSILENLLYSYIDLLVITLFSFMLSTVFRSSGIAIGLSMFILFAGNIFSMLFNPIRFPWAKYMLFTNMNLSKYRGGQVGPAGMTMEFSAVILAGYVLLFLAIAWFVFKKRDVAA</sequence>
<evidence type="ECO:0000313" key="3">
    <source>
        <dbReference type="Proteomes" id="UP001597262"/>
    </source>
</evidence>
<feature type="transmembrane region" description="Helical" evidence="1">
    <location>
        <begin position="62"/>
        <end position="85"/>
    </location>
</feature>
<feature type="transmembrane region" description="Helical" evidence="1">
    <location>
        <begin position="155"/>
        <end position="175"/>
    </location>
</feature>
<proteinExistence type="predicted"/>
<evidence type="ECO:0000313" key="2">
    <source>
        <dbReference type="EMBL" id="MFD1175116.1"/>
    </source>
</evidence>
<dbReference type="EMBL" id="JBHTLM010000001">
    <property type="protein sequence ID" value="MFD1175116.1"/>
    <property type="molecule type" value="Genomic_DNA"/>
</dbReference>
<name>A0ABW3RRP8_9BACL</name>
<organism evidence="2 3">
    <name type="scientific">Paenibacillus puldeungensis</name>
    <dbReference type="NCBI Taxonomy" id="696536"/>
    <lineage>
        <taxon>Bacteria</taxon>
        <taxon>Bacillati</taxon>
        <taxon>Bacillota</taxon>
        <taxon>Bacilli</taxon>
        <taxon>Bacillales</taxon>
        <taxon>Paenibacillaceae</taxon>
        <taxon>Paenibacillus</taxon>
    </lineage>
</organism>
<feature type="transmembrane region" description="Helical" evidence="1">
    <location>
        <begin position="234"/>
        <end position="254"/>
    </location>
</feature>
<dbReference type="Proteomes" id="UP001597262">
    <property type="component" value="Unassembled WGS sequence"/>
</dbReference>
<comment type="caution">
    <text evidence="2">The sequence shown here is derived from an EMBL/GenBank/DDBJ whole genome shotgun (WGS) entry which is preliminary data.</text>
</comment>
<gene>
    <name evidence="2" type="ORF">ACFQ3W_02170</name>
</gene>
<accession>A0ABW3RRP8</accession>
<feature type="transmembrane region" description="Helical" evidence="1">
    <location>
        <begin position="106"/>
        <end position="135"/>
    </location>
</feature>
<keyword evidence="1" id="KW-0472">Membrane</keyword>
<protein>
    <submittedName>
        <fullName evidence="2">ABC transporter permease</fullName>
    </submittedName>
</protein>
<keyword evidence="1" id="KW-1133">Transmembrane helix</keyword>
<dbReference type="PANTHER" id="PTHR37305:SF1">
    <property type="entry name" value="MEMBRANE PROTEIN"/>
    <property type="match status" value="1"/>
</dbReference>
<evidence type="ECO:0000256" key="1">
    <source>
        <dbReference type="SAM" id="Phobius"/>
    </source>
</evidence>
<reference evidence="3" key="1">
    <citation type="journal article" date="2019" name="Int. J. Syst. Evol. Microbiol.">
        <title>The Global Catalogue of Microorganisms (GCM) 10K type strain sequencing project: providing services to taxonomists for standard genome sequencing and annotation.</title>
        <authorList>
            <consortium name="The Broad Institute Genomics Platform"/>
            <consortium name="The Broad Institute Genome Sequencing Center for Infectious Disease"/>
            <person name="Wu L."/>
            <person name="Ma J."/>
        </authorList>
    </citation>
    <scope>NUCLEOTIDE SEQUENCE [LARGE SCALE GENOMIC DNA]</scope>
    <source>
        <strain evidence="3">CCUG 59189</strain>
    </source>
</reference>
<feature type="transmembrane region" description="Helical" evidence="1">
    <location>
        <begin position="182"/>
        <end position="202"/>
    </location>
</feature>
<keyword evidence="1" id="KW-0812">Transmembrane</keyword>